<keyword evidence="3" id="KW-1185">Reference proteome</keyword>
<feature type="region of interest" description="Disordered" evidence="1">
    <location>
        <begin position="84"/>
        <end position="242"/>
    </location>
</feature>
<proteinExistence type="predicted"/>
<feature type="compositionally biased region" description="Low complexity" evidence="1">
    <location>
        <begin position="84"/>
        <end position="100"/>
    </location>
</feature>
<feature type="compositionally biased region" description="Basic and acidic residues" evidence="1">
    <location>
        <begin position="153"/>
        <end position="173"/>
    </location>
</feature>
<evidence type="ECO:0000313" key="2">
    <source>
        <dbReference type="EMBL" id="MFC5224579.1"/>
    </source>
</evidence>
<dbReference type="InterPro" id="IPR045948">
    <property type="entry name" value="DUF6368"/>
</dbReference>
<feature type="compositionally biased region" description="Basic residues" evidence="1">
    <location>
        <begin position="109"/>
        <end position="118"/>
    </location>
</feature>
<dbReference type="EMBL" id="JBHSKL010000010">
    <property type="protein sequence ID" value="MFC5224579.1"/>
    <property type="molecule type" value="Genomic_DNA"/>
</dbReference>
<feature type="region of interest" description="Disordered" evidence="1">
    <location>
        <begin position="1"/>
        <end position="69"/>
    </location>
</feature>
<name>A0ABW0D6C2_STRFI</name>
<accession>A0ABW0D6C2</accession>
<sequence>MGGPGWVTESAHTRCAFTRRPSASRTPGGADGHRPVRGSPMGPGTGGQAVLPAEHADETGQEPLPGLPPARAVDVIAFCDGPVDHAVTAPPTAAVDPGPARGHAASWPARRRPPPRQRPRGEVFGQQTPDHRARPRGRAPETHCPLRPPLEAAEDRRPRLCRRWTDPGADHGARTAGGRVGGDGCRGRCDGGRTPGARGVWSRPEPTAAARRSRHRARSTASSLRRRCSRSGSVPARASACR</sequence>
<gene>
    <name evidence="2" type="ORF">ACFPN6_08205</name>
</gene>
<reference evidence="3" key="1">
    <citation type="journal article" date="2019" name="Int. J. Syst. Evol. Microbiol.">
        <title>The Global Catalogue of Microorganisms (GCM) 10K type strain sequencing project: providing services to taxonomists for standard genome sequencing and annotation.</title>
        <authorList>
            <consortium name="The Broad Institute Genomics Platform"/>
            <consortium name="The Broad Institute Genome Sequencing Center for Infectious Disease"/>
            <person name="Wu L."/>
            <person name="Ma J."/>
        </authorList>
    </citation>
    <scope>NUCLEOTIDE SEQUENCE [LARGE SCALE GENOMIC DNA]</scope>
    <source>
        <strain evidence="3">CCM 8479</strain>
    </source>
</reference>
<dbReference type="RefSeq" id="WP_351716432.1">
    <property type="nucleotide sequence ID" value="NZ_JBHSKL010000010.1"/>
</dbReference>
<comment type="caution">
    <text evidence="2">The sequence shown here is derived from an EMBL/GenBank/DDBJ whole genome shotgun (WGS) entry which is preliminary data.</text>
</comment>
<evidence type="ECO:0000256" key="1">
    <source>
        <dbReference type="SAM" id="MobiDB-lite"/>
    </source>
</evidence>
<organism evidence="2 3">
    <name type="scientific">Streptomyces fimbriatus</name>
    <dbReference type="NCBI Taxonomy" id="68197"/>
    <lineage>
        <taxon>Bacteria</taxon>
        <taxon>Bacillati</taxon>
        <taxon>Actinomycetota</taxon>
        <taxon>Actinomycetes</taxon>
        <taxon>Kitasatosporales</taxon>
        <taxon>Streptomycetaceae</taxon>
        <taxon>Streptomyces</taxon>
    </lineage>
</organism>
<feature type="compositionally biased region" description="Basic residues" evidence="1">
    <location>
        <begin position="211"/>
        <end position="229"/>
    </location>
</feature>
<dbReference type="Proteomes" id="UP001596156">
    <property type="component" value="Unassembled WGS sequence"/>
</dbReference>
<protein>
    <submittedName>
        <fullName evidence="2">DUF6368 family protein</fullName>
    </submittedName>
</protein>
<evidence type="ECO:0000313" key="3">
    <source>
        <dbReference type="Proteomes" id="UP001596156"/>
    </source>
</evidence>
<dbReference type="Pfam" id="PF19895">
    <property type="entry name" value="DUF6368"/>
    <property type="match status" value="1"/>
</dbReference>